<evidence type="ECO:0000259" key="2">
    <source>
        <dbReference type="Pfam" id="PF13581"/>
    </source>
</evidence>
<keyword evidence="1" id="KW-0723">Serine/threonine-protein kinase</keyword>
<evidence type="ECO:0000313" key="3">
    <source>
        <dbReference type="EMBL" id="CAA9225096.1"/>
    </source>
</evidence>
<protein>
    <submittedName>
        <fullName evidence="3">Serine-protein kinase RsbW</fullName>
        <ecNumber evidence="3">2.7.11.1</ecNumber>
    </submittedName>
</protein>
<dbReference type="Pfam" id="PF13581">
    <property type="entry name" value="HATPase_c_2"/>
    <property type="match status" value="1"/>
</dbReference>
<organism evidence="3">
    <name type="scientific">uncultured Armatimonadetes bacterium</name>
    <dbReference type="NCBI Taxonomy" id="157466"/>
    <lineage>
        <taxon>Bacteria</taxon>
        <taxon>Bacillati</taxon>
        <taxon>Armatimonadota</taxon>
        <taxon>environmental samples</taxon>
    </lineage>
</organism>
<keyword evidence="3" id="KW-0418">Kinase</keyword>
<dbReference type="PANTHER" id="PTHR35526">
    <property type="entry name" value="ANTI-SIGMA-F FACTOR RSBW-RELATED"/>
    <property type="match status" value="1"/>
</dbReference>
<dbReference type="CDD" id="cd16936">
    <property type="entry name" value="HATPase_RsbW-like"/>
    <property type="match status" value="1"/>
</dbReference>
<reference evidence="3" key="1">
    <citation type="submission" date="2020-02" db="EMBL/GenBank/DDBJ databases">
        <authorList>
            <person name="Meier V. D."/>
        </authorList>
    </citation>
    <scope>NUCLEOTIDE SEQUENCE</scope>
    <source>
        <strain evidence="3">AVDCRST_MAG63</strain>
    </source>
</reference>
<feature type="domain" description="Histidine kinase/HSP90-like ATPase" evidence="2">
    <location>
        <begin position="25"/>
        <end position="152"/>
    </location>
</feature>
<dbReference type="AlphaFoldDB" id="A0A6J4HJ13"/>
<dbReference type="InterPro" id="IPR003594">
    <property type="entry name" value="HATPase_dom"/>
</dbReference>
<dbReference type="InterPro" id="IPR036890">
    <property type="entry name" value="HATPase_C_sf"/>
</dbReference>
<dbReference type="EC" id="2.7.11.1" evidence="3"/>
<dbReference type="Gene3D" id="3.30.565.10">
    <property type="entry name" value="Histidine kinase-like ATPase, C-terminal domain"/>
    <property type="match status" value="1"/>
</dbReference>
<accession>A0A6J4HJ13</accession>
<dbReference type="EMBL" id="CADCTO010000092">
    <property type="protein sequence ID" value="CAA9225096.1"/>
    <property type="molecule type" value="Genomic_DNA"/>
</dbReference>
<keyword evidence="3" id="KW-0808">Transferase</keyword>
<proteinExistence type="predicted"/>
<sequence>MPDEEPGTPVPPGGEDPGVVTLTIPCAPEYVGTARLTILGVASRMGFSYDQVEDIRLAVGEACTNAIDRVARGGNGSGPGSITIRSHVETGRLTIEVEDHTGNGAAADGDAQARPVEEIDPQELGALLMEILVDEVAVEPLPEGGTLVRLTKYTAEG</sequence>
<name>A0A6J4HJ13_9BACT</name>
<evidence type="ECO:0000256" key="1">
    <source>
        <dbReference type="ARBA" id="ARBA00022527"/>
    </source>
</evidence>
<dbReference type="SUPFAM" id="SSF55874">
    <property type="entry name" value="ATPase domain of HSP90 chaperone/DNA topoisomerase II/histidine kinase"/>
    <property type="match status" value="1"/>
</dbReference>
<dbReference type="InterPro" id="IPR050267">
    <property type="entry name" value="Anti-sigma-factor_SerPK"/>
</dbReference>
<gene>
    <name evidence="3" type="ORF">AVDCRST_MAG63-701</name>
</gene>
<dbReference type="GO" id="GO:0004674">
    <property type="term" value="F:protein serine/threonine kinase activity"/>
    <property type="evidence" value="ECO:0007669"/>
    <property type="project" value="UniProtKB-KW"/>
</dbReference>
<dbReference type="PANTHER" id="PTHR35526:SF3">
    <property type="entry name" value="ANTI-SIGMA-F FACTOR RSBW"/>
    <property type="match status" value="1"/>
</dbReference>